<keyword evidence="3" id="KW-1185">Reference proteome</keyword>
<evidence type="ECO:0000313" key="3">
    <source>
        <dbReference type="Proteomes" id="UP000305282"/>
    </source>
</evidence>
<comment type="caution">
    <text evidence="2">The sequence shown here is derived from an EMBL/GenBank/DDBJ whole genome shotgun (WGS) entry which is preliminary data.</text>
</comment>
<protein>
    <submittedName>
        <fullName evidence="2">Uncharacterized protein</fullName>
    </submittedName>
</protein>
<dbReference type="AlphaFoldDB" id="A0A4V3Z6D8"/>
<feature type="compositionally biased region" description="Basic and acidic residues" evidence="1">
    <location>
        <begin position="76"/>
        <end position="100"/>
    </location>
</feature>
<evidence type="ECO:0000313" key="2">
    <source>
        <dbReference type="EMBL" id="THJ69599.1"/>
    </source>
</evidence>
<accession>A0A4V3Z6D8</accession>
<dbReference type="EMBL" id="SSXH01000450">
    <property type="protein sequence ID" value="THJ69599.1"/>
    <property type="molecule type" value="Genomic_DNA"/>
</dbReference>
<gene>
    <name evidence="2" type="ORF">E7Y31_16170</name>
</gene>
<dbReference type="Proteomes" id="UP000305282">
    <property type="component" value="Unassembled WGS sequence"/>
</dbReference>
<proteinExistence type="predicted"/>
<dbReference type="OrthoDB" id="4249747at2"/>
<evidence type="ECO:0000256" key="1">
    <source>
        <dbReference type="SAM" id="MobiDB-lite"/>
    </source>
</evidence>
<organism evidence="2 3">
    <name type="scientific">Candidatus Frankia alpina</name>
    <dbReference type="NCBI Taxonomy" id="2699483"/>
    <lineage>
        <taxon>Bacteria</taxon>
        <taxon>Bacillati</taxon>
        <taxon>Actinomycetota</taxon>
        <taxon>Actinomycetes</taxon>
        <taxon>Frankiales</taxon>
        <taxon>Frankiaceae</taxon>
        <taxon>Frankia</taxon>
    </lineage>
</organism>
<feature type="region of interest" description="Disordered" evidence="1">
    <location>
        <begin position="67"/>
        <end position="100"/>
    </location>
</feature>
<sequence length="100" mass="11412">MIVLLVVRKSIDNFEPLLDYTDIAELAGTSVEALRSYKWKGLLPEPDVQTSPRRPRWKLSTVRTWIDGRPGPGARTDLRRKREEAEADAVKPEASHDRDT</sequence>
<name>A0A4V3Z6D8_9ACTN</name>
<reference evidence="2 3" key="1">
    <citation type="submission" date="2019-04" db="EMBL/GenBank/DDBJ databases">
        <title>Draft genome sequences for three unisolated Alnus-infective Frankia Sp+ strains, AgTrS, AiOr and AvVan, the first sequenced Frankia strains able to sporulate in-planta.</title>
        <authorList>
            <person name="Bethencourt L."/>
            <person name="Vautrin F."/>
            <person name="Taib N."/>
            <person name="Dubost A."/>
            <person name="Castro-Garcia L."/>
            <person name="Imbaud O."/>
            <person name="Abrouk D."/>
            <person name="Fournier P."/>
            <person name="Briolay J."/>
            <person name="Nguyen A."/>
            <person name="Normand P."/>
            <person name="Fernandez M.P."/>
            <person name="Brochier-Armanet C."/>
            <person name="Herrera-Belaroussi A."/>
        </authorList>
    </citation>
    <scope>NUCLEOTIDE SEQUENCE [LARGE SCALE GENOMIC DNA]</scope>
    <source>
        <strain evidence="2 3">AvVan</strain>
    </source>
</reference>